<evidence type="ECO:0000313" key="1">
    <source>
        <dbReference type="EMBL" id="GAP92662.2"/>
    </source>
</evidence>
<dbReference type="PANTHER" id="PTHR48100">
    <property type="entry name" value="BROAD-SPECIFICITY PHOSPHATASE YOR283W-RELATED"/>
    <property type="match status" value="1"/>
</dbReference>
<organism evidence="1">
    <name type="scientific">Rosellinia necatrix</name>
    <name type="common">White root-rot fungus</name>
    <dbReference type="NCBI Taxonomy" id="77044"/>
    <lineage>
        <taxon>Eukaryota</taxon>
        <taxon>Fungi</taxon>
        <taxon>Dikarya</taxon>
        <taxon>Ascomycota</taxon>
        <taxon>Pezizomycotina</taxon>
        <taxon>Sordariomycetes</taxon>
        <taxon>Xylariomycetidae</taxon>
        <taxon>Xylariales</taxon>
        <taxon>Xylariaceae</taxon>
        <taxon>Rosellinia</taxon>
    </lineage>
</organism>
<dbReference type="PANTHER" id="PTHR48100:SF44">
    <property type="entry name" value="PHOSPHATASE C1620.13-RELATED"/>
    <property type="match status" value="1"/>
</dbReference>
<evidence type="ECO:0000313" key="2">
    <source>
        <dbReference type="Proteomes" id="UP000054516"/>
    </source>
</evidence>
<dbReference type="GO" id="GO:0016791">
    <property type="term" value="F:phosphatase activity"/>
    <property type="evidence" value="ECO:0007669"/>
    <property type="project" value="TreeGrafter"/>
</dbReference>
<dbReference type="CDD" id="cd07067">
    <property type="entry name" value="HP_PGM_like"/>
    <property type="match status" value="1"/>
</dbReference>
<dbReference type="Gene3D" id="3.40.50.1240">
    <property type="entry name" value="Phosphoglycerate mutase-like"/>
    <property type="match status" value="1"/>
</dbReference>
<reference evidence="1" key="1">
    <citation type="submission" date="2016-03" db="EMBL/GenBank/DDBJ databases">
        <title>Draft genome sequence of Rosellinia necatrix.</title>
        <authorList>
            <person name="Kanematsu S."/>
        </authorList>
    </citation>
    <scope>NUCLEOTIDE SEQUENCE [LARGE SCALE GENOMIC DNA]</scope>
    <source>
        <strain evidence="1">W97</strain>
    </source>
</reference>
<sequence>MSPVINIIRVGKGRHHFDPKWKDRKDPPLSAYGINQARFVGNMFPHKGKIRRVFSSPMTRAIQTALEAFDPLNALDMPITVEPAFQVPSNRPSDVGSAWEDLVETFGLAVDASALFDDPDWFMNGSDTQGGDSTIAKQQAQKALRVIWEAAQGMSEHDHIVVIAHGSLINELFQGKLAIGYDEVLPCRLIDSPLSDVPMLSPENDLLETSSIDNQGGGLDGDWGSEIWLPRCLGRSRRCLLLSLT</sequence>
<protein>
    <recommendedName>
        <fullName evidence="3">Phosphoglycerate mutase family protein</fullName>
    </recommendedName>
</protein>
<name>A0A1W2TVJ1_ROSNE</name>
<dbReference type="GO" id="GO:0005829">
    <property type="term" value="C:cytosol"/>
    <property type="evidence" value="ECO:0007669"/>
    <property type="project" value="TreeGrafter"/>
</dbReference>
<dbReference type="Proteomes" id="UP000054516">
    <property type="component" value="Unassembled WGS sequence"/>
</dbReference>
<dbReference type="InterPro" id="IPR050275">
    <property type="entry name" value="PGM_Phosphatase"/>
</dbReference>
<evidence type="ECO:0008006" key="3">
    <source>
        <dbReference type="Google" id="ProtNLM"/>
    </source>
</evidence>
<accession>A0A1W2TVJ1</accession>
<proteinExistence type="predicted"/>
<keyword evidence="2" id="KW-1185">Reference proteome</keyword>
<dbReference type="Pfam" id="PF00300">
    <property type="entry name" value="His_Phos_1"/>
    <property type="match status" value="1"/>
</dbReference>
<dbReference type="AlphaFoldDB" id="A0A1W2TVJ1"/>
<dbReference type="OrthoDB" id="496981at2759"/>
<dbReference type="SMART" id="SM00855">
    <property type="entry name" value="PGAM"/>
    <property type="match status" value="1"/>
</dbReference>
<dbReference type="InterPro" id="IPR029033">
    <property type="entry name" value="His_PPase_superfam"/>
</dbReference>
<dbReference type="EMBL" id="DF977538">
    <property type="protein sequence ID" value="GAP92662.2"/>
    <property type="molecule type" value="Genomic_DNA"/>
</dbReference>
<gene>
    <name evidence="1" type="ORF">SAMD00023353_9300210</name>
</gene>
<dbReference type="SUPFAM" id="SSF53254">
    <property type="entry name" value="Phosphoglycerate mutase-like"/>
    <property type="match status" value="1"/>
</dbReference>
<dbReference type="InterPro" id="IPR013078">
    <property type="entry name" value="His_Pase_superF_clade-1"/>
</dbReference>